<accession>A0ABT8WI68</accession>
<keyword evidence="3" id="KW-1185">Reference proteome</keyword>
<organism evidence="2 3">
    <name type="scientific">Flavivirga jejuensis</name>
    <dbReference type="NCBI Taxonomy" id="870487"/>
    <lineage>
        <taxon>Bacteria</taxon>
        <taxon>Pseudomonadati</taxon>
        <taxon>Bacteroidota</taxon>
        <taxon>Flavobacteriia</taxon>
        <taxon>Flavobacteriales</taxon>
        <taxon>Flavobacteriaceae</taxon>
        <taxon>Flavivirga</taxon>
    </lineage>
</organism>
<dbReference type="PANTHER" id="PTHR44207">
    <property type="entry name" value="SURFACE ANTIGEN BSPA-LIKE-RELATED"/>
    <property type="match status" value="1"/>
</dbReference>
<comment type="caution">
    <text evidence="2">The sequence shown here is derived from an EMBL/GenBank/DDBJ whole genome shotgun (WGS) entry which is preliminary data.</text>
</comment>
<dbReference type="EMBL" id="JAUOEL010000001">
    <property type="protein sequence ID" value="MDO5972671.1"/>
    <property type="molecule type" value="Genomic_DNA"/>
</dbReference>
<dbReference type="Gene3D" id="1.25.40.20">
    <property type="entry name" value="Ankyrin repeat-containing domain"/>
    <property type="match status" value="1"/>
</dbReference>
<evidence type="ECO:0000313" key="2">
    <source>
        <dbReference type="EMBL" id="MDO5972671.1"/>
    </source>
</evidence>
<reference evidence="2" key="1">
    <citation type="submission" date="2023-07" db="EMBL/GenBank/DDBJ databases">
        <title>Two novel species in the genus Flavivirga.</title>
        <authorList>
            <person name="Kwon K."/>
        </authorList>
    </citation>
    <scope>NUCLEOTIDE SEQUENCE</scope>
    <source>
        <strain evidence="2">KACC 14158</strain>
    </source>
</reference>
<sequence length="321" mass="37137">MINLEDVLPPDELKSFNYNVFRGSFEQVKEVIETQNIDVNSVFDKEGNETILANCLSGFEHGEDNMQLTKYLLDNGANPNIQDKYGNSAFHYAIYSKNLELIELMMNYNIEVNQKAEGGYTTFFAFLKYTYAELAFKGIPLKKRCLVILEKMLALGADIDIKSSYGSNARTFYSPELASVLALYEKFEELSIPKQKASNLRPPSNLKYPKVCKEIWKKYVPSNGKSDTVVGELLRAIEKLRDEAQRNGNGNYHNMHKSLALYIRDTLISYKMFDEKEIKKDIKPLTYKTQPYLDDDIYDRFCDRIAEVYIKFPDPIYRNKN</sequence>
<evidence type="ECO:0000313" key="3">
    <source>
        <dbReference type="Proteomes" id="UP001176806"/>
    </source>
</evidence>
<feature type="repeat" description="ANK" evidence="1">
    <location>
        <begin position="85"/>
        <end position="117"/>
    </location>
</feature>
<dbReference type="InterPro" id="IPR002110">
    <property type="entry name" value="Ankyrin_rpt"/>
</dbReference>
<dbReference type="SMART" id="SM00248">
    <property type="entry name" value="ANK"/>
    <property type="match status" value="2"/>
</dbReference>
<gene>
    <name evidence="2" type="ORF">Q4Q40_00620</name>
</gene>
<dbReference type="Pfam" id="PF12796">
    <property type="entry name" value="Ank_2"/>
    <property type="match status" value="1"/>
</dbReference>
<keyword evidence="1" id="KW-0040">ANK repeat</keyword>
<dbReference type="RefSeq" id="WP_303299734.1">
    <property type="nucleotide sequence ID" value="NZ_BAABDA010000042.1"/>
</dbReference>
<dbReference type="PROSITE" id="PS50297">
    <property type="entry name" value="ANK_REP_REGION"/>
    <property type="match status" value="1"/>
</dbReference>
<name>A0ABT8WI68_9FLAO</name>
<dbReference type="SUPFAM" id="SSF48403">
    <property type="entry name" value="Ankyrin repeat"/>
    <property type="match status" value="1"/>
</dbReference>
<dbReference type="PANTHER" id="PTHR44207:SF1">
    <property type="entry name" value="SURFACE ANTIGEN BSPA-LIKE"/>
    <property type="match status" value="1"/>
</dbReference>
<protein>
    <submittedName>
        <fullName evidence="2">Ankyrin repeat domain-containing protein</fullName>
    </submittedName>
</protein>
<dbReference type="Proteomes" id="UP001176806">
    <property type="component" value="Unassembled WGS sequence"/>
</dbReference>
<dbReference type="InterPro" id="IPR036770">
    <property type="entry name" value="Ankyrin_rpt-contain_sf"/>
</dbReference>
<evidence type="ECO:0000256" key="1">
    <source>
        <dbReference type="PROSITE-ProRule" id="PRU00023"/>
    </source>
</evidence>
<proteinExistence type="predicted"/>
<dbReference type="PROSITE" id="PS50088">
    <property type="entry name" value="ANK_REPEAT"/>
    <property type="match status" value="1"/>
</dbReference>